<dbReference type="RefSeq" id="WP_066079824.1">
    <property type="nucleotide sequence ID" value="NZ_CP181246.1"/>
</dbReference>
<evidence type="ECO:0000313" key="1">
    <source>
        <dbReference type="EMBL" id="STZ77126.1"/>
    </source>
</evidence>
<evidence type="ECO:0000313" key="2">
    <source>
        <dbReference type="Proteomes" id="UP000254651"/>
    </source>
</evidence>
<accession>A0A378UIG1</accession>
<dbReference type="AlphaFoldDB" id="A0A378UIG1"/>
<sequence length="99" mass="11211">MAAKPYQARIAAYCQAQGIDIPAGFYRHAASRYAAVNYSCTPPKLLAVTWFKLEDARYYLNKFSDGRVLRIFDFKDGCHLIFEHNIDGNLLSANDFNAV</sequence>
<proteinExistence type="predicted"/>
<dbReference type="Proteomes" id="UP000254651">
    <property type="component" value="Unassembled WGS sequence"/>
</dbReference>
<keyword evidence="2" id="KW-1185">Reference proteome</keyword>
<dbReference type="EMBL" id="UGQS01000002">
    <property type="protein sequence ID" value="STZ77126.1"/>
    <property type="molecule type" value="Genomic_DNA"/>
</dbReference>
<name>A0A378UIG1_BERDE</name>
<reference evidence="1 2" key="1">
    <citation type="submission" date="2018-06" db="EMBL/GenBank/DDBJ databases">
        <authorList>
            <consortium name="Pathogen Informatics"/>
            <person name="Doyle S."/>
        </authorList>
    </citation>
    <scope>NUCLEOTIDE SEQUENCE [LARGE SCALE GENOMIC DNA]</scope>
    <source>
        <strain evidence="1 2">NCTC10295</strain>
    </source>
</reference>
<organism evidence="1 2">
    <name type="scientific">Bergeriella denitrificans</name>
    <name type="common">Neisseria denitrificans</name>
    <dbReference type="NCBI Taxonomy" id="494"/>
    <lineage>
        <taxon>Bacteria</taxon>
        <taxon>Pseudomonadati</taxon>
        <taxon>Pseudomonadota</taxon>
        <taxon>Betaproteobacteria</taxon>
        <taxon>Neisseriales</taxon>
        <taxon>Neisseriaceae</taxon>
        <taxon>Bergeriella</taxon>
    </lineage>
</organism>
<gene>
    <name evidence="1" type="ORF">NCTC10295_01933</name>
</gene>
<protein>
    <submittedName>
        <fullName evidence="1">Uncharacterized protein</fullName>
    </submittedName>
</protein>